<feature type="signal peptide" evidence="1">
    <location>
        <begin position="1"/>
        <end position="24"/>
    </location>
</feature>
<proteinExistence type="predicted"/>
<keyword evidence="1" id="KW-0732">Signal</keyword>
<name>A0A518BS00_9BACT</name>
<dbReference type="KEGG" id="pbap:Pla133_48740"/>
<organism evidence="2 3">
    <name type="scientific">Engelhardtia mirabilis</name>
    <dbReference type="NCBI Taxonomy" id="2528011"/>
    <lineage>
        <taxon>Bacteria</taxon>
        <taxon>Pseudomonadati</taxon>
        <taxon>Planctomycetota</taxon>
        <taxon>Planctomycetia</taxon>
        <taxon>Planctomycetia incertae sedis</taxon>
        <taxon>Engelhardtia</taxon>
    </lineage>
</organism>
<dbReference type="RefSeq" id="WP_145069945.1">
    <property type="nucleotide sequence ID" value="NZ_CP036287.1"/>
</dbReference>
<protein>
    <submittedName>
        <fullName evidence="2">Uncharacterized protein</fullName>
    </submittedName>
</protein>
<gene>
    <name evidence="2" type="ORF">Pla133_48740</name>
</gene>
<evidence type="ECO:0000256" key="1">
    <source>
        <dbReference type="SAM" id="SignalP"/>
    </source>
</evidence>
<dbReference type="AlphaFoldDB" id="A0A518BS00"/>
<dbReference type="Gene3D" id="2.60.20.10">
    <property type="entry name" value="Crystallins"/>
    <property type="match status" value="1"/>
</dbReference>
<accession>A0A518BS00</accession>
<evidence type="ECO:0000313" key="2">
    <source>
        <dbReference type="EMBL" id="QDU69752.1"/>
    </source>
</evidence>
<keyword evidence="3" id="KW-1185">Reference proteome</keyword>
<reference evidence="2 3" key="1">
    <citation type="submission" date="2019-02" db="EMBL/GenBank/DDBJ databases">
        <title>Deep-cultivation of Planctomycetes and their phenomic and genomic characterization uncovers novel biology.</title>
        <authorList>
            <person name="Wiegand S."/>
            <person name="Jogler M."/>
            <person name="Boedeker C."/>
            <person name="Pinto D."/>
            <person name="Vollmers J."/>
            <person name="Rivas-Marin E."/>
            <person name="Kohn T."/>
            <person name="Peeters S.H."/>
            <person name="Heuer A."/>
            <person name="Rast P."/>
            <person name="Oberbeckmann S."/>
            <person name="Bunk B."/>
            <person name="Jeske O."/>
            <person name="Meyerdierks A."/>
            <person name="Storesund J.E."/>
            <person name="Kallscheuer N."/>
            <person name="Luecker S."/>
            <person name="Lage O.M."/>
            <person name="Pohl T."/>
            <person name="Merkel B.J."/>
            <person name="Hornburger P."/>
            <person name="Mueller R.-W."/>
            <person name="Bruemmer F."/>
            <person name="Labrenz M."/>
            <person name="Spormann A.M."/>
            <person name="Op den Camp H."/>
            <person name="Overmann J."/>
            <person name="Amann R."/>
            <person name="Jetten M.S.M."/>
            <person name="Mascher T."/>
            <person name="Medema M.H."/>
            <person name="Devos D.P."/>
            <person name="Kaster A.-K."/>
            <person name="Ovreas L."/>
            <person name="Rohde M."/>
            <person name="Galperin M.Y."/>
            <person name="Jogler C."/>
        </authorList>
    </citation>
    <scope>NUCLEOTIDE SEQUENCE [LARGE SCALE GENOMIC DNA]</scope>
    <source>
        <strain evidence="2 3">Pla133</strain>
    </source>
</reference>
<dbReference type="Proteomes" id="UP000316921">
    <property type="component" value="Chromosome"/>
</dbReference>
<sequence precursor="true">MRRSPKLLRAALGALLLGTTPVLAAQGPVAHDVVAQIEALDSQPTPMAFWRGAMPLPGPLLDNKASHFQGIARHPDPAARVLYVSASSGSGGTPTLAAVKIQSADLLGSSRLRSNRLVSGVNVVVSPPFGGDEVVWWKEVDHFHPGGMQAAGDYLAVPYTGGYVEIYDISNPIAPQLVDLNTSVAGQQNLVMPSGGNNVGAVGFIQRADGSYLLMAAVEFGALYWFETIGDDITTLAHVRTNSAPHDWPHPASDYCSGSMVGGQCTGDLDPPTVDPWAALFWPPWVTNATIIVEAKNFWTSLFGDFLSDNDLFGSFNNYALLQDAGGIYLAGMWNNTNLAPVLRGTDILAVYYVDSEPAGPGVAATYLLELASAAGFQSAADDVEATLNVLNDQDAYCGNFNAGSTVWVSPEGELLVYTVEHYAVGVYNYNAATTPLTQQDYVAFGEYHNPRDPFLPATNETAHVVLYSEPNFGGYRVEWTFADHLFEDWAHFSTLPGPCGGFFGTVCDFSNVVQSFSWKLPPGMVVELYEDESWSGGKMILSNSGSAPVMQGTDLDPFWKNVASLEIAAQPLPEKWILHGYTDPSDARQVLSFPATTPLSLGTSWSPIALKLESGTYKGGVSGQSTPLVLDFPTLIQALDGATILTR</sequence>
<evidence type="ECO:0000313" key="3">
    <source>
        <dbReference type="Proteomes" id="UP000316921"/>
    </source>
</evidence>
<feature type="chain" id="PRO_5022243251" evidence="1">
    <location>
        <begin position="25"/>
        <end position="648"/>
    </location>
</feature>
<dbReference type="EMBL" id="CP036287">
    <property type="protein sequence ID" value="QDU69752.1"/>
    <property type="molecule type" value="Genomic_DNA"/>
</dbReference>